<accession>U4LKY9</accession>
<comment type="subcellular location">
    <subcellularLocation>
        <location evidence="2">Peroxisome membrane</location>
        <topology evidence="2">Peripheral membrane protein</topology>
    </subcellularLocation>
</comment>
<feature type="region of interest" description="Disordered" evidence="6">
    <location>
        <begin position="808"/>
        <end position="856"/>
    </location>
</feature>
<evidence type="ECO:0000256" key="3">
    <source>
        <dbReference type="ARBA" id="ARBA00010707"/>
    </source>
</evidence>
<evidence type="ECO:0000256" key="6">
    <source>
        <dbReference type="SAM" id="MobiDB-lite"/>
    </source>
</evidence>
<feature type="compositionally biased region" description="Polar residues" evidence="6">
    <location>
        <begin position="436"/>
        <end position="453"/>
    </location>
</feature>
<dbReference type="EMBL" id="HF935853">
    <property type="protein sequence ID" value="CCX13547.1"/>
    <property type="molecule type" value="Genomic_DNA"/>
</dbReference>
<protein>
    <recommendedName>
        <fullName evidence="4">Inheritance of peroxisomes protein 1</fullName>
    </recommendedName>
</protein>
<feature type="compositionally biased region" description="Basic and acidic residues" evidence="6">
    <location>
        <begin position="306"/>
        <end position="323"/>
    </location>
</feature>
<evidence type="ECO:0000256" key="4">
    <source>
        <dbReference type="ARBA" id="ARBA00021397"/>
    </source>
</evidence>
<evidence type="ECO:0000256" key="5">
    <source>
        <dbReference type="ARBA" id="ARBA00023136"/>
    </source>
</evidence>
<dbReference type="GO" id="GO:0005780">
    <property type="term" value="C:extrinsic component of intraperoxisomal membrane"/>
    <property type="evidence" value="ECO:0007669"/>
    <property type="project" value="InterPro"/>
</dbReference>
<evidence type="ECO:0000313" key="8">
    <source>
        <dbReference type="Proteomes" id="UP000018144"/>
    </source>
</evidence>
<dbReference type="InterPro" id="IPR024758">
    <property type="entry name" value="Inp1"/>
</dbReference>
<feature type="compositionally biased region" description="Basic and acidic residues" evidence="6">
    <location>
        <begin position="764"/>
        <end position="773"/>
    </location>
</feature>
<proteinExistence type="inferred from homology"/>
<keyword evidence="5" id="KW-0472">Membrane</keyword>
<feature type="region of interest" description="Disordered" evidence="6">
    <location>
        <begin position="306"/>
        <end position="330"/>
    </location>
</feature>
<dbReference type="GO" id="GO:0045033">
    <property type="term" value="P:peroxisome inheritance"/>
    <property type="evidence" value="ECO:0007669"/>
    <property type="project" value="InterPro"/>
</dbReference>
<comment type="similarity">
    <text evidence="3">Belongs to the INP1 family.</text>
</comment>
<reference evidence="7 8" key="1">
    <citation type="journal article" date="2013" name="PLoS Genet.">
        <title>The genome and development-dependent transcriptomes of Pyronema confluens: a window into fungal evolution.</title>
        <authorList>
            <person name="Traeger S."/>
            <person name="Altegoer F."/>
            <person name="Freitag M."/>
            <person name="Gabaldon T."/>
            <person name="Kempken F."/>
            <person name="Kumar A."/>
            <person name="Marcet-Houben M."/>
            <person name="Poggeler S."/>
            <person name="Stajich J.E."/>
            <person name="Nowrousian M."/>
        </authorList>
    </citation>
    <scope>NUCLEOTIDE SEQUENCE [LARGE SCALE GENOMIC DNA]</scope>
    <source>
        <strain evidence="8">CBS 100304</strain>
        <tissue evidence="7">Vegetative mycelium</tissue>
    </source>
</reference>
<sequence>MSGNRQRAYSTTAAGQRRNFSAPVQTLQELKGELPTGNAASAEHIQVLFAHSESRIVSFTFSTTTILAGQPLPWKSPIERTIASGPLRIYKTVPHDVAFLQSGPALKPLLSRTQCWNVDGKSTFCLKLGNANYWRIEILGLEVDQDAKCAEFRAALSKIVAFEVTASPFIRGEHTPVVPSTTGSIPAAMEPVKVWRRPSIVGPFVGVPTSELLRPAVEDKKYEEPAQKPARPQLKLDPPINLTDVPASFRPESPTVSDRRAKYEALFAKGTFKQLKDGESSVSMRRSSLSGDFVFGRHQFRSDVTESSTRLKDSVAPDHEKEPFNPIFPSTNLAKHRQSTPAWFFGDFEIKEKPKQRARCGSPLSEVSDASPGGSPPGSPERLTKKSTELTDEENDNESEYSPESMGPSNRQSVYIPYSMGPSDNDSDECSPGASPISSPRFQVESTQPSEPGTDSESECSPDFVGPSDLARRVSVQPEEIKLEMQRPISFISPFPVPYQSEIQLEIEPPVSFVSPFQPEAKLETQRPISYISPISEPFQPETQSEIEPTISFVSPSQPEAQLEVKSEQQRPISYGSPFTAPFQSEIQPEVQKETERPISFVSPFSELPQPETRLEVEPPISFVSPVQSEEKLEAKRPVSYISPVSEPLQPEIQPWIEPETQRPVSFVSPVQEPETQRPVSLISPVQPEAQLEVKSEKRRPISYVSPISEPVLPDTASEVESFFAFSSPFSALLQPETQSETQSAKQRPLSYLSPFSEPSQPEAHLEAPSEKKRPLSYVSPFSALPQPEPQSSALPIPAQEITVLTPSSPITYIPERTTSAPPRTPSSRENLTPPHSPGFITTIHTPSAHTITPLPSPNSARYLPVAPERAHLHTLLHPPVSPVPTIFTDFSNSPHSAYHSTRSTSPTGSRRGSPTTSNAAQAIGTSSAVLTKAVDVAAATANFVVLKPSAFLVAMMFSIAARIATRAVQGGEQIEETEPVYLEMPRSVRRRKSEMERSMKRRSWDLEAKGTDEYQDKTIGGTIRRIRTELGHQRGTSTSISSRNMNIWKDQDGTEHQRGTIQQQEQGRNILEDQRGIMQQQEQGTRNKEQGTFLEEGGLMLNI</sequence>
<dbReference type="OrthoDB" id="4097008at2759"/>
<feature type="region of interest" description="Disordered" evidence="6">
    <location>
        <begin position="219"/>
        <end position="254"/>
    </location>
</feature>
<feature type="region of interest" description="Disordered" evidence="6">
    <location>
        <begin position="1080"/>
        <end position="1104"/>
    </location>
</feature>
<feature type="compositionally biased region" description="Acidic residues" evidence="6">
    <location>
        <begin position="390"/>
        <end position="401"/>
    </location>
</feature>
<feature type="compositionally biased region" description="Polar residues" evidence="6">
    <location>
        <begin position="736"/>
        <end position="746"/>
    </location>
</feature>
<organism evidence="7 8">
    <name type="scientific">Pyronema omphalodes (strain CBS 100304)</name>
    <name type="common">Pyronema confluens</name>
    <dbReference type="NCBI Taxonomy" id="1076935"/>
    <lineage>
        <taxon>Eukaryota</taxon>
        <taxon>Fungi</taxon>
        <taxon>Dikarya</taxon>
        <taxon>Ascomycota</taxon>
        <taxon>Pezizomycotina</taxon>
        <taxon>Pezizomycetes</taxon>
        <taxon>Pezizales</taxon>
        <taxon>Pyronemataceae</taxon>
        <taxon>Pyronema</taxon>
    </lineage>
</organism>
<dbReference type="eggNOG" id="ENOG502S7ZC">
    <property type="taxonomic scope" value="Eukaryota"/>
</dbReference>
<keyword evidence="8" id="KW-1185">Reference proteome</keyword>
<comment type="function">
    <text evidence="1">Required for peroxisome inheritance.</text>
</comment>
<dbReference type="Pfam" id="PF12634">
    <property type="entry name" value="Inp1"/>
    <property type="match status" value="1"/>
</dbReference>
<feature type="region of interest" description="Disordered" evidence="6">
    <location>
        <begin position="895"/>
        <end position="921"/>
    </location>
</feature>
<dbReference type="STRING" id="1076935.U4LKY9"/>
<evidence type="ECO:0000256" key="1">
    <source>
        <dbReference type="ARBA" id="ARBA00003594"/>
    </source>
</evidence>
<dbReference type="Proteomes" id="UP000018144">
    <property type="component" value="Unassembled WGS sequence"/>
</dbReference>
<gene>
    <name evidence="7" type="ORF">PCON_13140</name>
</gene>
<dbReference type="AlphaFoldDB" id="U4LKY9"/>
<feature type="region of interest" description="Disordered" evidence="6">
    <location>
        <begin position="556"/>
        <end position="582"/>
    </location>
</feature>
<feature type="compositionally biased region" description="Low complexity" evidence="6">
    <location>
        <begin position="901"/>
        <end position="918"/>
    </location>
</feature>
<feature type="region of interest" description="Disordered" evidence="6">
    <location>
        <begin position="735"/>
        <end position="773"/>
    </location>
</feature>
<feature type="compositionally biased region" description="Polar residues" evidence="6">
    <location>
        <begin position="808"/>
        <end position="831"/>
    </location>
</feature>
<feature type="region of interest" description="Disordered" evidence="6">
    <location>
        <begin position="354"/>
        <end position="473"/>
    </location>
</feature>
<evidence type="ECO:0000256" key="2">
    <source>
        <dbReference type="ARBA" id="ARBA00004421"/>
    </source>
</evidence>
<feature type="region of interest" description="Disordered" evidence="6">
    <location>
        <begin position="664"/>
        <end position="700"/>
    </location>
</feature>
<evidence type="ECO:0000313" key="7">
    <source>
        <dbReference type="EMBL" id="CCX13547.1"/>
    </source>
</evidence>
<name>U4LKY9_PYROM</name>